<sequence>MNPEANLAGLRLDARADRLLSSDSNIRGSFAALAENLGSLGRPTGSVVVTGPEAGVGRTTVCIGLGAALAAAGKKVAVVDCNLDRPQLHRWFGRPNFTGLTSALEGGGNLEDYGFDAAPNLRIVPTGPVLPGPWGLAGSPKLAGSVRDLEEDRDVVLLDAPLAREVLAARALWGSFDGVLLVVHATRTPKGVARGFTDALLDARMELFGVVLNGHV</sequence>
<evidence type="ECO:0000313" key="2">
    <source>
        <dbReference type="EMBL" id="CAA9450595.1"/>
    </source>
</evidence>
<dbReference type="EMBL" id="CADCVB010000219">
    <property type="protein sequence ID" value="CAA9450595.1"/>
    <property type="molecule type" value="Genomic_DNA"/>
</dbReference>
<dbReference type="Pfam" id="PF01656">
    <property type="entry name" value="CbiA"/>
    <property type="match status" value="1"/>
</dbReference>
<dbReference type="PANTHER" id="PTHR32309:SF31">
    <property type="entry name" value="CAPSULAR EXOPOLYSACCHARIDE FAMILY"/>
    <property type="match status" value="1"/>
</dbReference>
<reference evidence="2" key="1">
    <citation type="submission" date="2020-02" db="EMBL/GenBank/DDBJ databases">
        <authorList>
            <person name="Meier V. D."/>
        </authorList>
    </citation>
    <scope>NUCLEOTIDE SEQUENCE</scope>
    <source>
        <strain evidence="2">AVDCRST_MAG78</strain>
    </source>
</reference>
<dbReference type="InterPro" id="IPR027417">
    <property type="entry name" value="P-loop_NTPase"/>
</dbReference>
<accession>A0A6J4QVE3</accession>
<name>A0A6J4QVE3_9ACTN</name>
<protein>
    <recommendedName>
        <fullName evidence="1">CobQ/CobB/MinD/ParA nucleotide binding domain-containing protein</fullName>
    </recommendedName>
</protein>
<dbReference type="Gene3D" id="3.40.50.300">
    <property type="entry name" value="P-loop containing nucleotide triphosphate hydrolases"/>
    <property type="match status" value="1"/>
</dbReference>
<evidence type="ECO:0000259" key="1">
    <source>
        <dbReference type="Pfam" id="PF01656"/>
    </source>
</evidence>
<dbReference type="AlphaFoldDB" id="A0A6J4QVE3"/>
<feature type="domain" description="CobQ/CobB/MinD/ParA nucleotide binding" evidence="1">
    <location>
        <begin position="47"/>
        <end position="89"/>
    </location>
</feature>
<gene>
    <name evidence="2" type="ORF">AVDCRST_MAG78-3270</name>
</gene>
<proteinExistence type="predicted"/>
<dbReference type="PANTHER" id="PTHR32309">
    <property type="entry name" value="TYROSINE-PROTEIN KINASE"/>
    <property type="match status" value="1"/>
</dbReference>
<dbReference type="InterPro" id="IPR050445">
    <property type="entry name" value="Bact_polysacc_biosynth/exp"/>
</dbReference>
<organism evidence="2">
    <name type="scientific">uncultured Rubrobacteraceae bacterium</name>
    <dbReference type="NCBI Taxonomy" id="349277"/>
    <lineage>
        <taxon>Bacteria</taxon>
        <taxon>Bacillati</taxon>
        <taxon>Actinomycetota</taxon>
        <taxon>Rubrobacteria</taxon>
        <taxon>Rubrobacterales</taxon>
        <taxon>Rubrobacteraceae</taxon>
        <taxon>environmental samples</taxon>
    </lineage>
</organism>
<dbReference type="SUPFAM" id="SSF52540">
    <property type="entry name" value="P-loop containing nucleoside triphosphate hydrolases"/>
    <property type="match status" value="1"/>
</dbReference>
<dbReference type="InterPro" id="IPR002586">
    <property type="entry name" value="CobQ/CobB/MinD/ParA_Nub-bd_dom"/>
</dbReference>